<name>A0ABT9NWT8_9ACTN</name>
<feature type="transmembrane region" description="Helical" evidence="1">
    <location>
        <begin position="119"/>
        <end position="141"/>
    </location>
</feature>
<dbReference type="Gene3D" id="3.30.70.270">
    <property type="match status" value="1"/>
</dbReference>
<dbReference type="Pfam" id="PF00990">
    <property type="entry name" value="GGDEF"/>
    <property type="match status" value="1"/>
</dbReference>
<dbReference type="SMART" id="SM00267">
    <property type="entry name" value="GGDEF"/>
    <property type="match status" value="1"/>
</dbReference>
<organism evidence="3 4">
    <name type="scientific">Kineosporia succinea</name>
    <dbReference type="NCBI Taxonomy" id="84632"/>
    <lineage>
        <taxon>Bacteria</taxon>
        <taxon>Bacillati</taxon>
        <taxon>Actinomycetota</taxon>
        <taxon>Actinomycetes</taxon>
        <taxon>Kineosporiales</taxon>
        <taxon>Kineosporiaceae</taxon>
        <taxon>Kineosporia</taxon>
    </lineage>
</organism>
<dbReference type="InterPro" id="IPR029787">
    <property type="entry name" value="Nucleotide_cyclase"/>
</dbReference>
<dbReference type="PANTHER" id="PTHR44757">
    <property type="entry name" value="DIGUANYLATE CYCLASE DGCP"/>
    <property type="match status" value="1"/>
</dbReference>
<dbReference type="RefSeq" id="WP_307238112.1">
    <property type="nucleotide sequence ID" value="NZ_JAUSQZ010000001.1"/>
</dbReference>
<evidence type="ECO:0000256" key="1">
    <source>
        <dbReference type="SAM" id="Phobius"/>
    </source>
</evidence>
<evidence type="ECO:0000313" key="4">
    <source>
        <dbReference type="Proteomes" id="UP001235712"/>
    </source>
</evidence>
<dbReference type="Proteomes" id="UP001235712">
    <property type="component" value="Unassembled WGS sequence"/>
</dbReference>
<sequence length="380" mass="40277">MLLNQPMTVVPDSVRRAALVVAAELAVTLAAWAALRTLDLHQSPLPALLLAWGACFVLYTAPVQDRLARPGRSHAPSLVLTSAAVWIAMTTTELPSIYPVVIGALAMEVAQRDASTRTALTGLAAMFLGTAASQVAVHHGWVSSVIGPVPSDHLAVVLVTVGGVVLVRGVALARRSASTRAALVQEQRRRHEELQHAAAHDSLTGLLSRRGLEPVARAASAQARPGRGVALMFLDLDGFKAVNDSHGHGVGDELLACAAARFAGALGPDAVLARMGGDEFVAVLREMPSPAAAVARARAVQDSLGEEFRLDEPGIPVRIGVSVGLAWAEQPTAVDTLMRDADRAMYRDKRCREGDRRRVIVLDDSDRGVFQTVEDLAQQP</sequence>
<comment type="caution">
    <text evidence="3">The sequence shown here is derived from an EMBL/GenBank/DDBJ whole genome shotgun (WGS) entry which is preliminary data.</text>
</comment>
<dbReference type="CDD" id="cd01949">
    <property type="entry name" value="GGDEF"/>
    <property type="match status" value="1"/>
</dbReference>
<dbReference type="InterPro" id="IPR000160">
    <property type="entry name" value="GGDEF_dom"/>
</dbReference>
<dbReference type="PROSITE" id="PS50887">
    <property type="entry name" value="GGDEF"/>
    <property type="match status" value="1"/>
</dbReference>
<dbReference type="InterPro" id="IPR052155">
    <property type="entry name" value="Biofilm_reg_signaling"/>
</dbReference>
<accession>A0ABT9NWT8</accession>
<feature type="domain" description="GGDEF" evidence="2">
    <location>
        <begin position="227"/>
        <end position="364"/>
    </location>
</feature>
<feature type="transmembrane region" description="Helical" evidence="1">
    <location>
        <begin position="17"/>
        <end position="35"/>
    </location>
</feature>
<keyword evidence="1" id="KW-0472">Membrane</keyword>
<evidence type="ECO:0000259" key="2">
    <source>
        <dbReference type="PROSITE" id="PS50887"/>
    </source>
</evidence>
<gene>
    <name evidence="3" type="ORF">J2S57_000642</name>
</gene>
<dbReference type="InterPro" id="IPR043128">
    <property type="entry name" value="Rev_trsase/Diguanyl_cyclase"/>
</dbReference>
<evidence type="ECO:0000313" key="3">
    <source>
        <dbReference type="EMBL" id="MDP9824893.1"/>
    </source>
</evidence>
<keyword evidence="1" id="KW-0812">Transmembrane</keyword>
<keyword evidence="1" id="KW-1133">Transmembrane helix</keyword>
<dbReference type="NCBIfam" id="TIGR00254">
    <property type="entry name" value="GGDEF"/>
    <property type="match status" value="1"/>
</dbReference>
<feature type="transmembrane region" description="Helical" evidence="1">
    <location>
        <begin position="83"/>
        <end position="107"/>
    </location>
</feature>
<proteinExistence type="predicted"/>
<dbReference type="EMBL" id="JAUSQZ010000001">
    <property type="protein sequence ID" value="MDP9824893.1"/>
    <property type="molecule type" value="Genomic_DNA"/>
</dbReference>
<reference evidence="3 4" key="1">
    <citation type="submission" date="2023-07" db="EMBL/GenBank/DDBJ databases">
        <title>Sequencing the genomes of 1000 actinobacteria strains.</title>
        <authorList>
            <person name="Klenk H.-P."/>
        </authorList>
    </citation>
    <scope>NUCLEOTIDE SEQUENCE [LARGE SCALE GENOMIC DNA]</scope>
    <source>
        <strain evidence="3 4">DSM 44388</strain>
    </source>
</reference>
<dbReference type="PANTHER" id="PTHR44757:SF2">
    <property type="entry name" value="BIOFILM ARCHITECTURE MAINTENANCE PROTEIN MBAA"/>
    <property type="match status" value="1"/>
</dbReference>
<dbReference type="SUPFAM" id="SSF55073">
    <property type="entry name" value="Nucleotide cyclase"/>
    <property type="match status" value="1"/>
</dbReference>
<protein>
    <submittedName>
        <fullName evidence="3">Diguanylate cyclase (GGDEF)-like protein</fullName>
    </submittedName>
</protein>
<feature type="transmembrane region" description="Helical" evidence="1">
    <location>
        <begin position="153"/>
        <end position="173"/>
    </location>
</feature>
<keyword evidence="4" id="KW-1185">Reference proteome</keyword>